<dbReference type="Gene3D" id="2.120.10.30">
    <property type="entry name" value="TolB, C-terminal domain"/>
    <property type="match status" value="1"/>
</dbReference>
<keyword evidence="1" id="KW-0863">Zinc-finger</keyword>
<dbReference type="InterPro" id="IPR011042">
    <property type="entry name" value="6-blade_b-propeller_TolB-like"/>
</dbReference>
<evidence type="ECO:0000313" key="4">
    <source>
        <dbReference type="Proteomes" id="UP000596742"/>
    </source>
</evidence>
<feature type="domain" description="B box-type" evidence="2">
    <location>
        <begin position="11"/>
        <end position="59"/>
    </location>
</feature>
<accession>A0A8B6GFA7</accession>
<gene>
    <name evidence="3" type="ORF">MGAL_10B047525</name>
</gene>
<dbReference type="SUPFAM" id="SSF101898">
    <property type="entry name" value="NHL repeat"/>
    <property type="match status" value="1"/>
</dbReference>
<dbReference type="GO" id="GO:0008270">
    <property type="term" value="F:zinc ion binding"/>
    <property type="evidence" value="ECO:0007669"/>
    <property type="project" value="UniProtKB-KW"/>
</dbReference>
<dbReference type="InterPro" id="IPR000315">
    <property type="entry name" value="Znf_B-box"/>
</dbReference>
<keyword evidence="4" id="KW-1185">Reference proteome</keyword>
<reference evidence="3" key="1">
    <citation type="submission" date="2018-11" db="EMBL/GenBank/DDBJ databases">
        <authorList>
            <person name="Alioto T."/>
            <person name="Alioto T."/>
        </authorList>
    </citation>
    <scope>NUCLEOTIDE SEQUENCE</scope>
</reference>
<evidence type="ECO:0000259" key="2">
    <source>
        <dbReference type="PROSITE" id="PS50119"/>
    </source>
</evidence>
<dbReference type="AlphaFoldDB" id="A0A8B6GFA7"/>
<dbReference type="Proteomes" id="UP000596742">
    <property type="component" value="Unassembled WGS sequence"/>
</dbReference>
<dbReference type="EMBL" id="UYJE01008369">
    <property type="protein sequence ID" value="VDI63347.1"/>
    <property type="molecule type" value="Genomic_DNA"/>
</dbReference>
<proteinExistence type="predicted"/>
<evidence type="ECO:0000256" key="1">
    <source>
        <dbReference type="PROSITE-ProRule" id="PRU00024"/>
    </source>
</evidence>
<comment type="caution">
    <text evidence="3">The sequence shown here is derived from an EMBL/GenBank/DDBJ whole genome shotgun (WGS) entry which is preliminary data.</text>
</comment>
<organism evidence="3 4">
    <name type="scientific">Mytilus galloprovincialis</name>
    <name type="common">Mediterranean mussel</name>
    <dbReference type="NCBI Taxonomy" id="29158"/>
    <lineage>
        <taxon>Eukaryota</taxon>
        <taxon>Metazoa</taxon>
        <taxon>Spiralia</taxon>
        <taxon>Lophotrochozoa</taxon>
        <taxon>Mollusca</taxon>
        <taxon>Bivalvia</taxon>
        <taxon>Autobranchia</taxon>
        <taxon>Pteriomorphia</taxon>
        <taxon>Mytilida</taxon>
        <taxon>Mytiloidea</taxon>
        <taxon>Mytilidae</taxon>
        <taxon>Mytilinae</taxon>
        <taxon>Mytilus</taxon>
    </lineage>
</organism>
<keyword evidence="1" id="KW-0479">Metal-binding</keyword>
<evidence type="ECO:0000313" key="3">
    <source>
        <dbReference type="EMBL" id="VDI63347.1"/>
    </source>
</evidence>
<dbReference type="OrthoDB" id="6326319at2759"/>
<keyword evidence="1" id="KW-0862">Zinc</keyword>
<dbReference type="PROSITE" id="PS50119">
    <property type="entry name" value="ZF_BBOX"/>
    <property type="match status" value="1"/>
</dbReference>
<sequence>MALSKPQLGIQSPIQCQLCERDPKISWKCLECDLLMCSVCKNNIHPKIKTAGKHKIISIKDILSPASPNKDAGSTSPSSKDSANVDVTVVEEYQTQLDGVVQLAISLDDSLWIGEGFHKKGMRLFSSHTGLQKVKCERNKLKVISSFNIEVFGIAITPGNDLLVASDEPILKQIKSGTNKVVETVYNVDPYQPWSIYVTSKNKVIVGGKNYAEDKGIVIVMDQDGNHEKMYGEDQTKGISFAIPWKITATNNDHIFVIDMTFGDNRKGKVVVLGQEDIINTYSGHSVINTEDIPFKPYDVTTTPTDNVIVADMLSSTLHILNSSGQLITYISLEDKGITVPVSIELAMAGHFCMLYIGTPEDDHNHAKLYKLNMIGC</sequence>
<protein>
    <recommendedName>
        <fullName evidence="2">B box-type domain-containing protein</fullName>
    </recommendedName>
</protein>
<name>A0A8B6GFA7_MYTGA</name>
<dbReference type="Gene3D" id="4.10.830.40">
    <property type="match status" value="1"/>
</dbReference>